<name>A0A1M5WQV7_9CLOT</name>
<organism evidence="1 2">
    <name type="scientific">Clostridium intestinale DSM 6191</name>
    <dbReference type="NCBI Taxonomy" id="1121320"/>
    <lineage>
        <taxon>Bacteria</taxon>
        <taxon>Bacillati</taxon>
        <taxon>Bacillota</taxon>
        <taxon>Clostridia</taxon>
        <taxon>Eubacteriales</taxon>
        <taxon>Clostridiaceae</taxon>
        <taxon>Clostridium</taxon>
    </lineage>
</organism>
<dbReference type="EMBL" id="FQXU01000004">
    <property type="protein sequence ID" value="SHH89524.1"/>
    <property type="molecule type" value="Genomic_DNA"/>
</dbReference>
<dbReference type="Proteomes" id="UP000184241">
    <property type="component" value="Unassembled WGS sequence"/>
</dbReference>
<evidence type="ECO:0000313" key="1">
    <source>
        <dbReference type="EMBL" id="SHH89524.1"/>
    </source>
</evidence>
<dbReference type="RefSeq" id="WP_278335123.1">
    <property type="nucleotide sequence ID" value="NZ_FQXU01000004.1"/>
</dbReference>
<accession>A0A1M5WQV7</accession>
<sequence length="41" mass="4908">MNKQINDMNVLDFGRLISMMSIDTPISIEFDKNYGQKEKRW</sequence>
<dbReference type="AlphaFoldDB" id="A0A1M5WQV7"/>
<reference evidence="1 2" key="1">
    <citation type="submission" date="2016-11" db="EMBL/GenBank/DDBJ databases">
        <authorList>
            <person name="Jaros S."/>
            <person name="Januszkiewicz K."/>
            <person name="Wedrychowicz H."/>
        </authorList>
    </citation>
    <scope>NUCLEOTIDE SEQUENCE [LARGE SCALE GENOMIC DNA]</scope>
    <source>
        <strain evidence="1 2">DSM 6191</strain>
    </source>
</reference>
<protein>
    <submittedName>
        <fullName evidence="1">Uncharacterized protein</fullName>
    </submittedName>
</protein>
<proteinExistence type="predicted"/>
<evidence type="ECO:0000313" key="2">
    <source>
        <dbReference type="Proteomes" id="UP000184241"/>
    </source>
</evidence>
<gene>
    <name evidence="1" type="ORF">SAMN02745941_01194</name>
</gene>